<organism evidence="1 2">
    <name type="scientific">Plakobranchus ocellatus</name>
    <dbReference type="NCBI Taxonomy" id="259542"/>
    <lineage>
        <taxon>Eukaryota</taxon>
        <taxon>Metazoa</taxon>
        <taxon>Spiralia</taxon>
        <taxon>Lophotrochozoa</taxon>
        <taxon>Mollusca</taxon>
        <taxon>Gastropoda</taxon>
        <taxon>Heterobranchia</taxon>
        <taxon>Euthyneura</taxon>
        <taxon>Panpulmonata</taxon>
        <taxon>Sacoglossa</taxon>
        <taxon>Placobranchoidea</taxon>
        <taxon>Plakobranchidae</taxon>
        <taxon>Plakobranchus</taxon>
    </lineage>
</organism>
<gene>
    <name evidence="1" type="ORF">PoB_006757500</name>
</gene>
<name>A0AAV4DAT8_9GAST</name>
<dbReference type="AlphaFoldDB" id="A0AAV4DAT8"/>
<dbReference type="Proteomes" id="UP000735302">
    <property type="component" value="Unassembled WGS sequence"/>
</dbReference>
<evidence type="ECO:0000313" key="1">
    <source>
        <dbReference type="EMBL" id="GFO41070.1"/>
    </source>
</evidence>
<sequence>MKCFDLYFFVCDDDVHISSVYYARTISNSTQRKEQYLDWLELKFNENTKAYVSAEEKEDEEWEEIGRRRRKRGEREIEMERERQKRREIYYHGADALTINI</sequence>
<evidence type="ECO:0000313" key="2">
    <source>
        <dbReference type="Proteomes" id="UP000735302"/>
    </source>
</evidence>
<reference evidence="1 2" key="1">
    <citation type="journal article" date="2021" name="Elife">
        <title>Chloroplast acquisition without the gene transfer in kleptoplastic sea slugs, Plakobranchus ocellatus.</title>
        <authorList>
            <person name="Maeda T."/>
            <person name="Takahashi S."/>
            <person name="Yoshida T."/>
            <person name="Shimamura S."/>
            <person name="Takaki Y."/>
            <person name="Nagai Y."/>
            <person name="Toyoda A."/>
            <person name="Suzuki Y."/>
            <person name="Arimoto A."/>
            <person name="Ishii H."/>
            <person name="Satoh N."/>
            <person name="Nishiyama T."/>
            <person name="Hasebe M."/>
            <person name="Maruyama T."/>
            <person name="Minagawa J."/>
            <person name="Obokata J."/>
            <person name="Shigenobu S."/>
        </authorList>
    </citation>
    <scope>NUCLEOTIDE SEQUENCE [LARGE SCALE GENOMIC DNA]</scope>
</reference>
<dbReference type="EMBL" id="BLXT01007663">
    <property type="protein sequence ID" value="GFO41070.1"/>
    <property type="molecule type" value="Genomic_DNA"/>
</dbReference>
<comment type="caution">
    <text evidence="1">The sequence shown here is derived from an EMBL/GenBank/DDBJ whole genome shotgun (WGS) entry which is preliminary data.</text>
</comment>
<proteinExistence type="predicted"/>
<accession>A0AAV4DAT8</accession>
<keyword evidence="2" id="KW-1185">Reference proteome</keyword>
<protein>
    <submittedName>
        <fullName evidence="1">Uncharacterized protein</fullName>
    </submittedName>
</protein>